<organism evidence="4 5">
    <name type="scientific">Stieleria magnilauensis</name>
    <dbReference type="NCBI Taxonomy" id="2527963"/>
    <lineage>
        <taxon>Bacteria</taxon>
        <taxon>Pseudomonadati</taxon>
        <taxon>Planctomycetota</taxon>
        <taxon>Planctomycetia</taxon>
        <taxon>Pirellulales</taxon>
        <taxon>Pirellulaceae</taxon>
        <taxon>Stieleria</taxon>
    </lineage>
</organism>
<dbReference type="Gene3D" id="3.40.50.2000">
    <property type="entry name" value="Glycogen Phosphorylase B"/>
    <property type="match status" value="2"/>
</dbReference>
<sequence length="387" mass="42853">MAKPQVLIDGTVFEGRGRIGVWRLFYELISRTTNEVDYTLLVGASPQQDIPAGVDVARFVRGPELVTRRHVVWRMLRPMLHGRLRSRFPDHIWHPTFFSLDPRGRAVGSDHPKRLATVYDMLSEDFYWMGDFALQREMKQRCVEQSDHVLTISHDAAERLVRYFPAMRGRVTVMHLAADHRGQLTPSPASVPESTGDFDAAPHSGDDVLPPRYGLFVGGRNLYKNFPTVVRALATPQWPDDLPLVVVGAPFDAAEQAFIRSHGVAHKIVSLGAVGDDRLGECYRKSACFVFPSLGEGFGLPVLEAQSYGTIPVLCDTGVFREVAGDAAIFHPANDPAGLARAVQAAVERPEQVGPAAMQANLQRFSWDRAAATLVDTYESLWRDGAP</sequence>
<keyword evidence="4" id="KW-0328">Glycosyltransferase</keyword>
<evidence type="ECO:0000256" key="1">
    <source>
        <dbReference type="ARBA" id="ARBA00022679"/>
    </source>
</evidence>
<dbReference type="SUPFAM" id="SSF53756">
    <property type="entry name" value="UDP-Glycosyltransferase/glycogen phosphorylase"/>
    <property type="match status" value="1"/>
</dbReference>
<feature type="region of interest" description="Disordered" evidence="2">
    <location>
        <begin position="182"/>
        <end position="203"/>
    </location>
</feature>
<dbReference type="Proteomes" id="UP000318081">
    <property type="component" value="Chromosome"/>
</dbReference>
<dbReference type="Pfam" id="PF00534">
    <property type="entry name" value="Glycos_transf_1"/>
    <property type="match status" value="1"/>
</dbReference>
<dbReference type="EMBL" id="CP036432">
    <property type="protein sequence ID" value="QDV82472.1"/>
    <property type="molecule type" value="Genomic_DNA"/>
</dbReference>
<dbReference type="InterPro" id="IPR001296">
    <property type="entry name" value="Glyco_trans_1"/>
</dbReference>
<evidence type="ECO:0000256" key="2">
    <source>
        <dbReference type="SAM" id="MobiDB-lite"/>
    </source>
</evidence>
<dbReference type="PANTHER" id="PTHR46401">
    <property type="entry name" value="GLYCOSYLTRANSFERASE WBBK-RELATED"/>
    <property type="match status" value="1"/>
</dbReference>
<accession>A0ABX5XL97</accession>
<keyword evidence="5" id="KW-1185">Reference proteome</keyword>
<reference evidence="4 5" key="1">
    <citation type="submission" date="2019-02" db="EMBL/GenBank/DDBJ databases">
        <title>Deep-cultivation of Planctomycetes and their phenomic and genomic characterization uncovers novel biology.</title>
        <authorList>
            <person name="Wiegand S."/>
            <person name="Jogler M."/>
            <person name="Boedeker C."/>
            <person name="Pinto D."/>
            <person name="Vollmers J."/>
            <person name="Rivas-Marin E."/>
            <person name="Kohn T."/>
            <person name="Peeters S.H."/>
            <person name="Heuer A."/>
            <person name="Rast P."/>
            <person name="Oberbeckmann S."/>
            <person name="Bunk B."/>
            <person name="Jeske O."/>
            <person name="Meyerdierks A."/>
            <person name="Storesund J.E."/>
            <person name="Kallscheuer N."/>
            <person name="Luecker S."/>
            <person name="Lage O.M."/>
            <person name="Pohl T."/>
            <person name="Merkel B.J."/>
            <person name="Hornburger P."/>
            <person name="Mueller R.-W."/>
            <person name="Bruemmer F."/>
            <person name="Labrenz M."/>
            <person name="Spormann A.M."/>
            <person name="Op den Camp H."/>
            <person name="Overmann J."/>
            <person name="Amann R."/>
            <person name="Jetten M.S.M."/>
            <person name="Mascher T."/>
            <person name="Medema M.H."/>
            <person name="Devos D.P."/>
            <person name="Kaster A.-K."/>
            <person name="Ovreas L."/>
            <person name="Rohde M."/>
            <person name="Galperin M.Y."/>
            <person name="Jogler C."/>
        </authorList>
    </citation>
    <scope>NUCLEOTIDE SEQUENCE [LARGE SCALE GENOMIC DNA]</scope>
    <source>
        <strain evidence="4 5">TBK1r</strain>
    </source>
</reference>
<evidence type="ECO:0000313" key="5">
    <source>
        <dbReference type="Proteomes" id="UP000318081"/>
    </source>
</evidence>
<dbReference type="RefSeq" id="WP_145208377.1">
    <property type="nucleotide sequence ID" value="NZ_CP036432.1"/>
</dbReference>
<gene>
    <name evidence="4" type="primary">mshA_2</name>
    <name evidence="4" type="ORF">TBK1r_14020</name>
</gene>
<protein>
    <submittedName>
        <fullName evidence="4">D-inositol 3-phosphate glycosyltransferase</fullName>
        <ecNumber evidence="4">2.4.1.250</ecNumber>
    </submittedName>
</protein>
<evidence type="ECO:0000259" key="3">
    <source>
        <dbReference type="Pfam" id="PF00534"/>
    </source>
</evidence>
<feature type="domain" description="Glycosyl transferase family 1" evidence="3">
    <location>
        <begin position="213"/>
        <end position="351"/>
    </location>
</feature>
<dbReference type="GO" id="GO:0102710">
    <property type="term" value="F:D-inositol-3-phosphate glycosyltransferase activity"/>
    <property type="evidence" value="ECO:0007669"/>
    <property type="project" value="UniProtKB-EC"/>
</dbReference>
<dbReference type="CDD" id="cd03809">
    <property type="entry name" value="GT4_MtfB-like"/>
    <property type="match status" value="1"/>
</dbReference>
<name>A0ABX5XL97_9BACT</name>
<dbReference type="EC" id="2.4.1.250" evidence="4"/>
<evidence type="ECO:0000313" key="4">
    <source>
        <dbReference type="EMBL" id="QDV82472.1"/>
    </source>
</evidence>
<dbReference type="PANTHER" id="PTHR46401:SF2">
    <property type="entry name" value="GLYCOSYLTRANSFERASE WBBK-RELATED"/>
    <property type="match status" value="1"/>
</dbReference>
<proteinExistence type="predicted"/>
<keyword evidence="1 4" id="KW-0808">Transferase</keyword>